<keyword evidence="2" id="KW-1185">Reference proteome</keyword>
<evidence type="ECO:0000313" key="1">
    <source>
        <dbReference type="EMBL" id="MDF8266157.1"/>
    </source>
</evidence>
<sequence>MGDHDPARASVSRRLRDGSSDALAQAYERWGLLVHTIAVRALRSPDAAAEVTRQVFVRLWEQRASLTDEPYAVPARLVALTREGLEERTGQDLLGSHADGAAPDRLLLAYEVARLDEPAATAVRLALVEGMPDDLIARRLDLPVDVVRRHVRRSVLSLRGAWKEVCDDSSHR</sequence>
<dbReference type="Proteomes" id="UP001528912">
    <property type="component" value="Unassembled WGS sequence"/>
</dbReference>
<comment type="caution">
    <text evidence="1">The sequence shown here is derived from an EMBL/GenBank/DDBJ whole genome shotgun (WGS) entry which is preliminary data.</text>
</comment>
<reference evidence="1 2" key="1">
    <citation type="submission" date="2023-03" db="EMBL/GenBank/DDBJ databases">
        <title>YIM 133296 draft genome.</title>
        <authorList>
            <person name="Xiong L."/>
        </authorList>
    </citation>
    <scope>NUCLEOTIDE SEQUENCE [LARGE SCALE GENOMIC DNA]</scope>
    <source>
        <strain evidence="1 2">YIM 133296</strain>
    </source>
</reference>
<protein>
    <recommendedName>
        <fullName evidence="3">RNA polymerase sigma-70 region 2 domain-containing protein</fullName>
    </recommendedName>
</protein>
<dbReference type="InterPro" id="IPR013324">
    <property type="entry name" value="RNA_pol_sigma_r3/r4-like"/>
</dbReference>
<evidence type="ECO:0008006" key="3">
    <source>
        <dbReference type="Google" id="ProtNLM"/>
    </source>
</evidence>
<accession>A0ABT6CD04</accession>
<dbReference type="SUPFAM" id="SSF88946">
    <property type="entry name" value="Sigma2 domain of RNA polymerase sigma factors"/>
    <property type="match status" value="1"/>
</dbReference>
<dbReference type="RefSeq" id="WP_277193382.1">
    <property type="nucleotide sequence ID" value="NZ_JAROAV010000050.1"/>
</dbReference>
<dbReference type="Gene3D" id="1.10.10.10">
    <property type="entry name" value="Winged helix-like DNA-binding domain superfamily/Winged helix DNA-binding domain"/>
    <property type="match status" value="1"/>
</dbReference>
<evidence type="ECO:0000313" key="2">
    <source>
        <dbReference type="Proteomes" id="UP001528912"/>
    </source>
</evidence>
<name>A0ABT6CD04_9MICO</name>
<dbReference type="InterPro" id="IPR036388">
    <property type="entry name" value="WH-like_DNA-bd_sf"/>
</dbReference>
<dbReference type="Gene3D" id="1.10.1740.10">
    <property type="match status" value="1"/>
</dbReference>
<proteinExistence type="predicted"/>
<dbReference type="EMBL" id="JAROAV010000050">
    <property type="protein sequence ID" value="MDF8266157.1"/>
    <property type="molecule type" value="Genomic_DNA"/>
</dbReference>
<gene>
    <name evidence="1" type="ORF">P4R38_18050</name>
</gene>
<dbReference type="SUPFAM" id="SSF88659">
    <property type="entry name" value="Sigma3 and sigma4 domains of RNA polymerase sigma factors"/>
    <property type="match status" value="1"/>
</dbReference>
<dbReference type="InterPro" id="IPR013325">
    <property type="entry name" value="RNA_pol_sigma_r2"/>
</dbReference>
<organism evidence="1 2">
    <name type="scientific">Luteipulveratus flavus</name>
    <dbReference type="NCBI Taxonomy" id="3031728"/>
    <lineage>
        <taxon>Bacteria</taxon>
        <taxon>Bacillati</taxon>
        <taxon>Actinomycetota</taxon>
        <taxon>Actinomycetes</taxon>
        <taxon>Micrococcales</taxon>
        <taxon>Dermacoccaceae</taxon>
        <taxon>Luteipulveratus</taxon>
    </lineage>
</organism>